<dbReference type="Pfam" id="PF01547">
    <property type="entry name" value="SBP_bac_1"/>
    <property type="match status" value="1"/>
</dbReference>
<dbReference type="PROSITE" id="PS51257">
    <property type="entry name" value="PROKAR_LIPOPROTEIN"/>
    <property type="match status" value="1"/>
</dbReference>
<dbReference type="PANTHER" id="PTHR43649">
    <property type="entry name" value="ARABINOSE-BINDING PROTEIN-RELATED"/>
    <property type="match status" value="1"/>
</dbReference>
<gene>
    <name evidence="2" type="ORF">HH215_20655</name>
</gene>
<evidence type="ECO:0000313" key="2">
    <source>
        <dbReference type="EMBL" id="QJD85345.1"/>
    </source>
</evidence>
<dbReference type="Gene3D" id="3.40.190.10">
    <property type="entry name" value="Periplasmic binding protein-like II"/>
    <property type="match status" value="1"/>
</dbReference>
<dbReference type="KEGG" id="cheb:HH215_20655"/>
<keyword evidence="3" id="KW-1185">Reference proteome</keyword>
<accession>A0A7Z2VLV7</accession>
<dbReference type="AlphaFoldDB" id="A0A7Z2VLV7"/>
<sequence length="485" mass="53875">MRFEKLGKTILMSTLLAGVLAGCSTGGNESKENVKSTLKVMHYDERSFYQQYGMLFSTLYPNIEIEVISTQGVYQEGKDYRESMKEFIEKEKPDVLMIDAEQYSTMAGEGKLYNLESFIKKDKFDLEGIAPGIIDYIKQQSDGILYGLAPEFYSQAIYYNKDLFAKHGVTLPKDRMSWEEVLQLAARFPTTGSKEDRVYGFKAGYQTSLYYFGLSIGTSQGLSYINPTTMQMMINSDSWKRVFEMADKAIKSGSLYIEDPNQNGGGGSYEEYLLRDAFIGGKVAMVMEGNYLMNQIKEAKNVLKEGKGVQNWDVVTVPVNPQAPDESTGMSLSQIFAIDAKTANADAAWQFVSYINGDDFARVTSKLQNGGFPSRTKYLESAEGIHMEAFYSLKPAQNNMYKGFDKIPQQFHMKYEPLTQQEFQKVTDGKATISEALDTLQAKGQQLLTEESKNAEKAKPAEGEASPSASGSANSGAASTSVSAE</sequence>
<feature type="region of interest" description="Disordered" evidence="1">
    <location>
        <begin position="442"/>
        <end position="485"/>
    </location>
</feature>
<name>A0A7Z2VLV7_9BACL</name>
<reference evidence="2 3" key="1">
    <citation type="submission" date="2020-04" db="EMBL/GenBank/DDBJ databases">
        <title>Genome sequencing of novel species.</title>
        <authorList>
            <person name="Heo J."/>
            <person name="Kim S.-J."/>
            <person name="Kim J.-S."/>
            <person name="Hong S.-B."/>
            <person name="Kwon S.-W."/>
        </authorList>
    </citation>
    <scope>NUCLEOTIDE SEQUENCE [LARGE SCALE GENOMIC DNA]</scope>
    <source>
        <strain evidence="2 3">MFER-1</strain>
    </source>
</reference>
<dbReference type="InterPro" id="IPR050490">
    <property type="entry name" value="Bact_solute-bd_prot1"/>
</dbReference>
<protein>
    <submittedName>
        <fullName evidence="2">Extracellular solute-binding protein</fullName>
    </submittedName>
</protein>
<dbReference type="InterPro" id="IPR006059">
    <property type="entry name" value="SBP"/>
</dbReference>
<feature type="compositionally biased region" description="Basic and acidic residues" evidence="1">
    <location>
        <begin position="450"/>
        <end position="462"/>
    </location>
</feature>
<dbReference type="Proteomes" id="UP000502248">
    <property type="component" value="Chromosome"/>
</dbReference>
<organism evidence="2 3">
    <name type="scientific">Cohnella herbarum</name>
    <dbReference type="NCBI Taxonomy" id="2728023"/>
    <lineage>
        <taxon>Bacteria</taxon>
        <taxon>Bacillati</taxon>
        <taxon>Bacillota</taxon>
        <taxon>Bacilli</taxon>
        <taxon>Bacillales</taxon>
        <taxon>Paenibacillaceae</taxon>
        <taxon>Cohnella</taxon>
    </lineage>
</organism>
<proteinExistence type="predicted"/>
<evidence type="ECO:0000313" key="3">
    <source>
        <dbReference type="Proteomes" id="UP000502248"/>
    </source>
</evidence>
<dbReference type="PANTHER" id="PTHR43649:SF12">
    <property type="entry name" value="DIACETYLCHITOBIOSE BINDING PROTEIN DASA"/>
    <property type="match status" value="1"/>
</dbReference>
<evidence type="ECO:0000256" key="1">
    <source>
        <dbReference type="SAM" id="MobiDB-lite"/>
    </source>
</evidence>
<dbReference type="EMBL" id="CP051680">
    <property type="protein sequence ID" value="QJD85345.1"/>
    <property type="molecule type" value="Genomic_DNA"/>
</dbReference>
<feature type="compositionally biased region" description="Low complexity" evidence="1">
    <location>
        <begin position="463"/>
        <end position="485"/>
    </location>
</feature>
<dbReference type="RefSeq" id="WP_169281610.1">
    <property type="nucleotide sequence ID" value="NZ_CP051680.1"/>
</dbReference>
<dbReference type="SUPFAM" id="SSF53850">
    <property type="entry name" value="Periplasmic binding protein-like II"/>
    <property type="match status" value="1"/>
</dbReference>